<dbReference type="AlphaFoldDB" id="A0A4P6JT54"/>
<sequence length="89" mass="10138">MMREDSIEYLLSAMDRHQEAWKALQASLITRAKLQAYTESQYDEVVLLAKEGLEFIIKLQAGDTISAEWVAARDNLVARAQRLILDPDT</sequence>
<name>A0A4P6JT54_KTERU</name>
<reference evidence="1 2" key="1">
    <citation type="submission" date="2019-01" db="EMBL/GenBank/DDBJ databases">
        <title>Ktedonosporobacter rubrisoli SCAWS-G2.</title>
        <authorList>
            <person name="Huang Y."/>
            <person name="Yan B."/>
        </authorList>
    </citation>
    <scope>NUCLEOTIDE SEQUENCE [LARGE SCALE GENOMIC DNA]</scope>
    <source>
        <strain evidence="1 2">SCAWS-G2</strain>
    </source>
</reference>
<protein>
    <submittedName>
        <fullName evidence="1">Uncharacterized protein</fullName>
    </submittedName>
</protein>
<dbReference type="EMBL" id="CP035758">
    <property type="protein sequence ID" value="QBD78066.1"/>
    <property type="molecule type" value="Genomic_DNA"/>
</dbReference>
<organism evidence="1 2">
    <name type="scientific">Ktedonosporobacter rubrisoli</name>
    <dbReference type="NCBI Taxonomy" id="2509675"/>
    <lineage>
        <taxon>Bacteria</taxon>
        <taxon>Bacillati</taxon>
        <taxon>Chloroflexota</taxon>
        <taxon>Ktedonobacteria</taxon>
        <taxon>Ktedonobacterales</taxon>
        <taxon>Ktedonosporobacteraceae</taxon>
        <taxon>Ktedonosporobacter</taxon>
    </lineage>
</organism>
<evidence type="ECO:0000313" key="1">
    <source>
        <dbReference type="EMBL" id="QBD78066.1"/>
    </source>
</evidence>
<keyword evidence="2" id="KW-1185">Reference proteome</keyword>
<evidence type="ECO:0000313" key="2">
    <source>
        <dbReference type="Proteomes" id="UP000290365"/>
    </source>
</evidence>
<gene>
    <name evidence="1" type="ORF">EPA93_19525</name>
</gene>
<proteinExistence type="predicted"/>
<dbReference type="KEGG" id="kbs:EPA93_19525"/>
<dbReference type="RefSeq" id="WP_129889119.1">
    <property type="nucleotide sequence ID" value="NZ_CP035758.1"/>
</dbReference>
<dbReference type="OrthoDB" id="164463at2"/>
<accession>A0A4P6JT54</accession>
<dbReference type="Proteomes" id="UP000290365">
    <property type="component" value="Chromosome"/>
</dbReference>